<feature type="domain" description="Multi-ubiquitin" evidence="2">
    <location>
        <begin position="36"/>
        <end position="91"/>
    </location>
</feature>
<dbReference type="Proteomes" id="UP000298213">
    <property type="component" value="Unassembled WGS sequence"/>
</dbReference>
<dbReference type="Pfam" id="PF14452">
    <property type="entry name" value="Multi_ubiq"/>
    <property type="match status" value="1"/>
</dbReference>
<keyword evidence="4" id="KW-1185">Reference proteome</keyword>
<feature type="compositionally biased region" description="Basic and acidic residues" evidence="1">
    <location>
        <begin position="1"/>
        <end position="12"/>
    </location>
</feature>
<reference evidence="3 4" key="1">
    <citation type="submission" date="2019-03" db="EMBL/GenBank/DDBJ databases">
        <title>Genome sequence of Sphingomonas sp. 17J27-24.</title>
        <authorList>
            <person name="Kim M."/>
            <person name="Maeng S."/>
            <person name="Sathiyaraj S."/>
        </authorList>
    </citation>
    <scope>NUCLEOTIDE SEQUENCE [LARGE SCALE GENOMIC DNA]</scope>
    <source>
        <strain evidence="3 4">17J27-24</strain>
    </source>
</reference>
<evidence type="ECO:0000313" key="3">
    <source>
        <dbReference type="EMBL" id="TFI58868.1"/>
    </source>
</evidence>
<feature type="region of interest" description="Disordered" evidence="1">
    <location>
        <begin position="1"/>
        <end position="31"/>
    </location>
</feature>
<gene>
    <name evidence="3" type="ORF">E2493_07315</name>
</gene>
<dbReference type="EMBL" id="SPDV01000011">
    <property type="protein sequence ID" value="TFI58868.1"/>
    <property type="molecule type" value="Genomic_DNA"/>
</dbReference>
<evidence type="ECO:0000256" key="1">
    <source>
        <dbReference type="SAM" id="MobiDB-lite"/>
    </source>
</evidence>
<dbReference type="InterPro" id="IPR027802">
    <property type="entry name" value="Multi-ubiquitin_dom"/>
</dbReference>
<evidence type="ECO:0000313" key="4">
    <source>
        <dbReference type="Proteomes" id="UP000298213"/>
    </source>
</evidence>
<comment type="caution">
    <text evidence="3">The sequence shown here is derived from an EMBL/GenBank/DDBJ whole genome shotgun (WGS) entry which is preliminary data.</text>
</comment>
<name>A0A4Y8ZS44_9SPHN</name>
<sequence length="102" mass="11164">MLAIGESRRPRQEGIMVQEAGTGSNPSKAQGPKYFVTIENQEYPWDKPTISTEEIAALGGFDASQGVIEIDAENDERTLAVGEVITLKPGHGFGKKFKWQRG</sequence>
<accession>A0A4Y8ZS44</accession>
<dbReference type="AlphaFoldDB" id="A0A4Y8ZS44"/>
<organism evidence="3 4">
    <name type="scientific">Sphingomonas parva</name>
    <dbReference type="NCBI Taxonomy" id="2555898"/>
    <lineage>
        <taxon>Bacteria</taxon>
        <taxon>Pseudomonadati</taxon>
        <taxon>Pseudomonadota</taxon>
        <taxon>Alphaproteobacteria</taxon>
        <taxon>Sphingomonadales</taxon>
        <taxon>Sphingomonadaceae</taxon>
        <taxon>Sphingomonas</taxon>
    </lineage>
</organism>
<dbReference type="OrthoDB" id="8241049at2"/>
<protein>
    <recommendedName>
        <fullName evidence="2">Multi-ubiquitin domain-containing protein</fullName>
    </recommendedName>
</protein>
<dbReference type="RefSeq" id="WP_135085250.1">
    <property type="nucleotide sequence ID" value="NZ_SPDV01000011.1"/>
</dbReference>
<proteinExistence type="predicted"/>
<evidence type="ECO:0000259" key="2">
    <source>
        <dbReference type="Pfam" id="PF14452"/>
    </source>
</evidence>